<organism evidence="1 2">
    <name type="scientific">Glomus cerebriforme</name>
    <dbReference type="NCBI Taxonomy" id="658196"/>
    <lineage>
        <taxon>Eukaryota</taxon>
        <taxon>Fungi</taxon>
        <taxon>Fungi incertae sedis</taxon>
        <taxon>Mucoromycota</taxon>
        <taxon>Glomeromycotina</taxon>
        <taxon>Glomeromycetes</taxon>
        <taxon>Glomerales</taxon>
        <taxon>Glomeraceae</taxon>
        <taxon>Glomus</taxon>
    </lineage>
</organism>
<gene>
    <name evidence="1" type="ORF">C1645_849856</name>
</gene>
<name>A0A397SWK4_9GLOM</name>
<comment type="caution">
    <text evidence="1">The sequence shown here is derived from an EMBL/GenBank/DDBJ whole genome shotgun (WGS) entry which is preliminary data.</text>
</comment>
<evidence type="ECO:0000313" key="2">
    <source>
        <dbReference type="Proteomes" id="UP000265703"/>
    </source>
</evidence>
<keyword evidence="2" id="KW-1185">Reference proteome</keyword>
<sequence>MVEIDDIWGRFKIIKNSIEDELIENYYNIDNVNQRYKIKREKKDKNSVIMKWSKIIDDNEQPIIKIEVNDSDIERNLLIMLIIIGLTAKDNGKIIIEAAEVREIYSIMEKMDKVKEKVMRRKWKIRNINYIERLLDITEKRKIFWSLLEIKKKEKIISKKKNSDIGGEIVDINELEETIPRNRYRLYWNRKLVNDQIREMVKKYNKFKYLGEWLTLKINKNILNNIGKNKIVGKKR</sequence>
<dbReference type="AlphaFoldDB" id="A0A397SWK4"/>
<dbReference type="Proteomes" id="UP000265703">
    <property type="component" value="Unassembled WGS sequence"/>
</dbReference>
<protein>
    <submittedName>
        <fullName evidence="1">Uncharacterized protein</fullName>
    </submittedName>
</protein>
<evidence type="ECO:0000313" key="1">
    <source>
        <dbReference type="EMBL" id="RIA90052.1"/>
    </source>
</evidence>
<dbReference type="OrthoDB" id="10671143at2759"/>
<dbReference type="EMBL" id="QKYT01000194">
    <property type="protein sequence ID" value="RIA90052.1"/>
    <property type="molecule type" value="Genomic_DNA"/>
</dbReference>
<accession>A0A397SWK4</accession>
<proteinExistence type="predicted"/>
<reference evidence="1 2" key="1">
    <citation type="submission" date="2018-06" db="EMBL/GenBank/DDBJ databases">
        <title>Comparative genomics reveals the genomic features of Rhizophagus irregularis, R. cerebriforme, R. diaphanum and Gigaspora rosea, and their symbiotic lifestyle signature.</title>
        <authorList>
            <person name="Morin E."/>
            <person name="San Clemente H."/>
            <person name="Chen E.C.H."/>
            <person name="De La Providencia I."/>
            <person name="Hainaut M."/>
            <person name="Kuo A."/>
            <person name="Kohler A."/>
            <person name="Murat C."/>
            <person name="Tang N."/>
            <person name="Roy S."/>
            <person name="Loubradou J."/>
            <person name="Henrissat B."/>
            <person name="Grigoriev I.V."/>
            <person name="Corradi N."/>
            <person name="Roux C."/>
            <person name="Martin F.M."/>
        </authorList>
    </citation>
    <scope>NUCLEOTIDE SEQUENCE [LARGE SCALE GENOMIC DNA]</scope>
    <source>
        <strain evidence="1 2">DAOM 227022</strain>
    </source>
</reference>